<dbReference type="Gene3D" id="3.40.50.1110">
    <property type="entry name" value="SGNH hydrolase"/>
    <property type="match status" value="1"/>
</dbReference>
<evidence type="ECO:0000313" key="4">
    <source>
        <dbReference type="EMBL" id="ACO31385.1"/>
    </source>
</evidence>
<dbReference type="InterPro" id="IPR037459">
    <property type="entry name" value="RhgT-like"/>
</dbReference>
<dbReference type="SUPFAM" id="SSF52266">
    <property type="entry name" value="SGNH hydrolase"/>
    <property type="match status" value="1"/>
</dbReference>
<dbReference type="PANTHER" id="PTHR43695:SF1">
    <property type="entry name" value="RHAMNOGALACTURONAN ACETYLESTERASE"/>
    <property type="match status" value="1"/>
</dbReference>
<sequence length="411" mass="45437">MAWAAPGQSYRLSCSPHPGHGFQTLAGTGYAAAGYGFDLGPSPDISVAGCTAGQPFYLSVKEPEGNFLVTVTLGNAKAAAVTAVKAEARRLMVFPLATQPGQFVTRRFVVHTRTPFITPTEQVHRKPREMGDLDWDHKLTLEFTGEHASFRRVTVTPIDVPTIYLAGDSTVVDQQKAPWAAWGQMLPAFFNDKVSVANEAESGETIRSFVSEKRLDKVMSTMRAGDYLFIQFAHNDQKPGRGFVPIPQYKQLLRHYIALARSKGAHPVLVTSMNRLAFNPKGQIVQTLGDYPHAMRQVARQQHVPLIDLNAMSKTLFEAMGPQETLKAFVHFPANTFPDQPKPLADNTHFTSYGALELAKCVVQGIREDHLPIAKDIRHGVPLFRPAHPDPFSVWTLPPDPFVSGQTPYER</sequence>
<dbReference type="eggNOG" id="COG2755">
    <property type="taxonomic scope" value="Bacteria"/>
</dbReference>
<dbReference type="PANTHER" id="PTHR43695">
    <property type="entry name" value="PUTATIVE (AFU_ORTHOLOGUE AFUA_2G17250)-RELATED"/>
    <property type="match status" value="1"/>
</dbReference>
<gene>
    <name evidence="4" type="ordered locus">ACP_0550</name>
</gene>
<dbReference type="RefSeq" id="WP_012680937.1">
    <property type="nucleotide sequence ID" value="NC_012483.1"/>
</dbReference>
<accession>C1F146</accession>
<evidence type="ECO:0000256" key="2">
    <source>
        <dbReference type="ARBA" id="ARBA00022801"/>
    </source>
</evidence>
<proteinExistence type="inferred from homology"/>
<name>C1F146_ACIC5</name>
<dbReference type="KEGG" id="aca:ACP_0550"/>
<dbReference type="HOGENOM" id="CLU_037723_0_0_0"/>
<protein>
    <submittedName>
        <fullName evidence="4">Lipase/acylhydrolase domain protein</fullName>
    </submittedName>
</protein>
<dbReference type="InterPro" id="IPR036514">
    <property type="entry name" value="SGNH_hydro_sf"/>
</dbReference>
<evidence type="ECO:0000313" key="5">
    <source>
        <dbReference type="Proteomes" id="UP000002207"/>
    </source>
</evidence>
<evidence type="ECO:0000259" key="3">
    <source>
        <dbReference type="Pfam" id="PF13472"/>
    </source>
</evidence>
<dbReference type="Pfam" id="PF13472">
    <property type="entry name" value="Lipase_GDSL_2"/>
    <property type="match status" value="1"/>
</dbReference>
<dbReference type="AlphaFoldDB" id="C1F146"/>
<dbReference type="CDD" id="cd01821">
    <property type="entry name" value="Rhamnogalacturan_acetylesterase_like"/>
    <property type="match status" value="1"/>
</dbReference>
<dbReference type="Proteomes" id="UP000002207">
    <property type="component" value="Chromosome"/>
</dbReference>
<keyword evidence="5" id="KW-1185">Reference proteome</keyword>
<feature type="domain" description="SGNH hydrolase-type esterase" evidence="3">
    <location>
        <begin position="167"/>
        <end position="317"/>
    </location>
</feature>
<organism evidence="4 5">
    <name type="scientific">Acidobacterium capsulatum (strain ATCC 51196 / DSM 11244 / BCRC 80197 / JCM 7670 / NBRC 15755 / NCIMB 13165 / 161)</name>
    <dbReference type="NCBI Taxonomy" id="240015"/>
    <lineage>
        <taxon>Bacteria</taxon>
        <taxon>Pseudomonadati</taxon>
        <taxon>Acidobacteriota</taxon>
        <taxon>Terriglobia</taxon>
        <taxon>Terriglobales</taxon>
        <taxon>Acidobacteriaceae</taxon>
        <taxon>Acidobacterium</taxon>
    </lineage>
</organism>
<dbReference type="EMBL" id="CP001472">
    <property type="protein sequence ID" value="ACO31385.1"/>
    <property type="molecule type" value="Genomic_DNA"/>
</dbReference>
<dbReference type="InterPro" id="IPR013830">
    <property type="entry name" value="SGNH_hydro"/>
</dbReference>
<dbReference type="InParanoid" id="C1F146"/>
<dbReference type="GO" id="GO:0016788">
    <property type="term" value="F:hydrolase activity, acting on ester bonds"/>
    <property type="evidence" value="ECO:0007669"/>
    <property type="project" value="UniProtKB-ARBA"/>
</dbReference>
<keyword evidence="2 4" id="KW-0378">Hydrolase</keyword>
<evidence type="ECO:0000256" key="1">
    <source>
        <dbReference type="ARBA" id="ARBA00008668"/>
    </source>
</evidence>
<dbReference type="InterPro" id="IPR008979">
    <property type="entry name" value="Galactose-bd-like_sf"/>
</dbReference>
<reference evidence="4 5" key="1">
    <citation type="journal article" date="2009" name="Appl. Environ. Microbiol.">
        <title>Three genomes from the phylum Acidobacteria provide insight into the lifestyles of these microorganisms in soils.</title>
        <authorList>
            <person name="Ward N.L."/>
            <person name="Challacombe J.F."/>
            <person name="Janssen P.H."/>
            <person name="Henrissat B."/>
            <person name="Coutinho P.M."/>
            <person name="Wu M."/>
            <person name="Xie G."/>
            <person name="Haft D.H."/>
            <person name="Sait M."/>
            <person name="Badger J."/>
            <person name="Barabote R.D."/>
            <person name="Bradley B."/>
            <person name="Brettin T.S."/>
            <person name="Brinkac L.M."/>
            <person name="Bruce D."/>
            <person name="Creasy T."/>
            <person name="Daugherty S.C."/>
            <person name="Davidsen T.M."/>
            <person name="DeBoy R.T."/>
            <person name="Detter J.C."/>
            <person name="Dodson R.J."/>
            <person name="Durkin A.S."/>
            <person name="Ganapathy A."/>
            <person name="Gwinn-Giglio M."/>
            <person name="Han C.S."/>
            <person name="Khouri H."/>
            <person name="Kiss H."/>
            <person name="Kothari S.P."/>
            <person name="Madupu R."/>
            <person name="Nelson K.E."/>
            <person name="Nelson W.C."/>
            <person name="Paulsen I."/>
            <person name="Penn K."/>
            <person name="Ren Q."/>
            <person name="Rosovitz M.J."/>
            <person name="Selengut J.D."/>
            <person name="Shrivastava S."/>
            <person name="Sullivan S.A."/>
            <person name="Tapia R."/>
            <person name="Thompson L.S."/>
            <person name="Watkins K.L."/>
            <person name="Yang Q."/>
            <person name="Yu C."/>
            <person name="Zafar N."/>
            <person name="Zhou L."/>
            <person name="Kuske C.R."/>
        </authorList>
    </citation>
    <scope>NUCLEOTIDE SEQUENCE [LARGE SCALE GENOMIC DNA]</scope>
    <source>
        <strain evidence="5">ATCC 51196 / DSM 11244 / BCRC 80197 / JCM 7670 / NBRC 15755 / NCIMB 13165 / 161</strain>
    </source>
</reference>
<comment type="similarity">
    <text evidence="1">Belongs to the 'GDSL' lipolytic enzyme family.</text>
</comment>
<dbReference type="STRING" id="240015.ACP_0550"/>
<dbReference type="SUPFAM" id="SSF49785">
    <property type="entry name" value="Galactose-binding domain-like"/>
    <property type="match status" value="1"/>
</dbReference>